<organism evidence="1 2">
    <name type="scientific">Legionella geestiana</name>
    <dbReference type="NCBI Taxonomy" id="45065"/>
    <lineage>
        <taxon>Bacteria</taxon>
        <taxon>Pseudomonadati</taxon>
        <taxon>Pseudomonadota</taxon>
        <taxon>Gammaproteobacteria</taxon>
        <taxon>Legionellales</taxon>
        <taxon>Legionellaceae</taxon>
        <taxon>Legionella</taxon>
    </lineage>
</organism>
<gene>
    <name evidence="1" type="ORF">Lgee_1761</name>
</gene>
<dbReference type="Proteomes" id="UP000054785">
    <property type="component" value="Unassembled WGS sequence"/>
</dbReference>
<accession>A0A0W0TPC1</accession>
<reference evidence="1 2" key="1">
    <citation type="submission" date="2015-11" db="EMBL/GenBank/DDBJ databases">
        <title>Genomic analysis of 38 Legionella species identifies large and diverse effector repertoires.</title>
        <authorList>
            <person name="Burstein D."/>
            <person name="Amaro F."/>
            <person name="Zusman T."/>
            <person name="Lifshitz Z."/>
            <person name="Cohen O."/>
            <person name="Gilbert J.A."/>
            <person name="Pupko T."/>
            <person name="Shuman H.A."/>
            <person name="Segal G."/>
        </authorList>
    </citation>
    <scope>NUCLEOTIDE SEQUENCE [LARGE SCALE GENOMIC DNA]</scope>
    <source>
        <strain evidence="1 2">ATCC 49504</strain>
    </source>
</reference>
<dbReference type="STRING" id="45065.Lgee_1761"/>
<comment type="caution">
    <text evidence="1">The sequence shown here is derived from an EMBL/GenBank/DDBJ whole genome shotgun (WGS) entry which is preliminary data.</text>
</comment>
<sequence>MPKIFVKELFANPADTDEMSSDSDNDIATWVDAPAVAETARRDPKLKAKLKEELDTTINTINDKLLAGQPVDLAAFPPLFVVNYRGIEFFELFYTQEARRQARRQIREGQTDTFYASSAYQLAGLRMGEPLDTPEKIERIKRAKKQVIADMESLNRPERTHGWWGAAPAFDSPLYAHYQRYVNSYESFRRESEGRAHSVFQSLHFSATPYISTSDRAIHAVHYATGAKASAIHRPLRPSYYDDNGLAPLRAKHPVTGYVEVIFHELHEIARKKPLRLTMLHAAAKISIDTRILHEMETTFIARIGKHHIVHREPVRYPSFHREYIPGYHKERYGIASKASYSRYRRLFARPPQKDDARTILPDVIAEHYAGKLEKIAKELAGRRRGYIVYITPEGLLSRKPVRYEDISNYRNACGARAIDLTAYYNGRIGLFNKSHEMSPGAAASSVPEPEPVAASSLGQGPG</sequence>
<name>A0A0W0TPC1_9GAMM</name>
<dbReference type="RefSeq" id="WP_028387145.1">
    <property type="nucleotide sequence ID" value="NZ_CAAAHN010000003.1"/>
</dbReference>
<evidence type="ECO:0000313" key="1">
    <source>
        <dbReference type="EMBL" id="KTC97440.1"/>
    </source>
</evidence>
<protein>
    <submittedName>
        <fullName evidence="1">Uncharacterized protein</fullName>
    </submittedName>
</protein>
<dbReference type="PATRIC" id="fig|45065.4.peg.1912"/>
<evidence type="ECO:0000313" key="2">
    <source>
        <dbReference type="Proteomes" id="UP000054785"/>
    </source>
</evidence>
<proteinExistence type="predicted"/>
<dbReference type="EMBL" id="LNYC01000070">
    <property type="protein sequence ID" value="KTC97440.1"/>
    <property type="molecule type" value="Genomic_DNA"/>
</dbReference>
<dbReference type="AlphaFoldDB" id="A0A0W0TPC1"/>
<keyword evidence="2" id="KW-1185">Reference proteome</keyword>